<dbReference type="HOGENOM" id="CLU_000972_1_0_1"/>
<dbReference type="FunCoup" id="A0A0C3DBM8">
    <property type="interactions" value="151"/>
</dbReference>
<dbReference type="InterPro" id="IPR008936">
    <property type="entry name" value="Rho_GTPase_activation_prot"/>
</dbReference>
<reference evidence="4 5" key="1">
    <citation type="submission" date="2014-04" db="EMBL/GenBank/DDBJ databases">
        <authorList>
            <consortium name="DOE Joint Genome Institute"/>
            <person name="Kuo A."/>
            <person name="Kohler A."/>
            <person name="Nagy L.G."/>
            <person name="Floudas D."/>
            <person name="Copeland A."/>
            <person name="Barry K.W."/>
            <person name="Cichocki N."/>
            <person name="Veneault-Fourrey C."/>
            <person name="LaButti K."/>
            <person name="Lindquist E.A."/>
            <person name="Lipzen A."/>
            <person name="Lundell T."/>
            <person name="Morin E."/>
            <person name="Murat C."/>
            <person name="Sun H."/>
            <person name="Tunlid A."/>
            <person name="Henrissat B."/>
            <person name="Grigoriev I.V."/>
            <person name="Hibbett D.S."/>
            <person name="Martin F."/>
            <person name="Nordberg H.P."/>
            <person name="Cantor M.N."/>
            <person name="Hua S.X."/>
        </authorList>
    </citation>
    <scope>NUCLEOTIDE SEQUENCE [LARGE SCALE GENOMIC DNA]</scope>
    <source>
        <strain evidence="4 5">Foug A</strain>
    </source>
</reference>
<feature type="compositionally biased region" description="Polar residues" evidence="1">
    <location>
        <begin position="236"/>
        <end position="253"/>
    </location>
</feature>
<organism evidence="4 5">
    <name type="scientific">Scleroderma citrinum Foug A</name>
    <dbReference type="NCBI Taxonomy" id="1036808"/>
    <lineage>
        <taxon>Eukaryota</taxon>
        <taxon>Fungi</taxon>
        <taxon>Dikarya</taxon>
        <taxon>Basidiomycota</taxon>
        <taxon>Agaricomycotina</taxon>
        <taxon>Agaricomycetes</taxon>
        <taxon>Agaricomycetidae</taxon>
        <taxon>Boletales</taxon>
        <taxon>Sclerodermatineae</taxon>
        <taxon>Sclerodermataceae</taxon>
        <taxon>Scleroderma</taxon>
    </lineage>
</organism>
<dbReference type="PROSITE" id="PS50018">
    <property type="entry name" value="RAS_GTPASE_ACTIV_2"/>
    <property type="match status" value="1"/>
</dbReference>
<proteinExistence type="predicted"/>
<feature type="compositionally biased region" description="Polar residues" evidence="1">
    <location>
        <begin position="67"/>
        <end position="82"/>
    </location>
</feature>
<feature type="compositionally biased region" description="Polar residues" evidence="1">
    <location>
        <begin position="22"/>
        <end position="33"/>
    </location>
</feature>
<dbReference type="PROSITE" id="PS50096">
    <property type="entry name" value="IQ"/>
    <property type="match status" value="12"/>
</dbReference>
<dbReference type="InterPro" id="IPR001936">
    <property type="entry name" value="RasGAP_dom"/>
</dbReference>
<dbReference type="Gene3D" id="1.10.506.10">
    <property type="entry name" value="GTPase Activation - p120gap, domain 1"/>
    <property type="match status" value="1"/>
</dbReference>
<dbReference type="InParanoid" id="A0A0C3DBM8"/>
<dbReference type="Gene3D" id="1.20.5.190">
    <property type="match status" value="1"/>
</dbReference>
<gene>
    <name evidence="4" type="ORF">SCLCIDRAFT_1222527</name>
</gene>
<evidence type="ECO:0000259" key="3">
    <source>
        <dbReference type="PROSITE" id="PS50021"/>
    </source>
</evidence>
<dbReference type="Pfam" id="PF00616">
    <property type="entry name" value="RasGAP"/>
    <property type="match status" value="1"/>
</dbReference>
<name>A0A0C3DBM8_9AGAM</name>
<evidence type="ECO:0000256" key="1">
    <source>
        <dbReference type="SAM" id="MobiDB-lite"/>
    </source>
</evidence>
<dbReference type="GO" id="GO:0005516">
    <property type="term" value="F:calmodulin binding"/>
    <property type="evidence" value="ECO:0007669"/>
    <property type="project" value="TreeGrafter"/>
</dbReference>
<dbReference type="SUPFAM" id="SSF48350">
    <property type="entry name" value="GTPase activation domain, GAP"/>
    <property type="match status" value="1"/>
</dbReference>
<sequence length="1864" mass="210646">MPSNTRCVDHSDDFDDPRCTMERSNSTSSLEGSTRSRDPSSPFAYQTRLLERTSSRSSLGVLARNNSVNLGLSPDSTASPSTPVARKWVPSHRSGSSVDAVRDKWEERARAEAALEGRRSASPNKTLFRRDSVSSYSRIRTPPGLSSGETSIQTDESSLHQTPTYLKRRTLPVHIMGTPLSPNSTGVSVESPDPPTPLQVSRTSSHDLLSASTVPFSPPSHPNDRTPIPALPSASDLPSDSYSQRARRSNTLDSAAFTRASVRHTLNRTSEQSTSSSASNISSKAFFTSDASVTVPPPRPPSCGSQYSVPLSTEKLHHRPSSLDISGTALRSLDQPLSQISRTATTTKPSSSIMPPLPYKSSYMVNKKASTYGQLGGRKLGRHLPRIASGDGDENWEEANEETSKDVRPASSLRERAYPRHNHPPLSPILQDSVGHGANSGEDVAGIPGRLRLSRDKLPSAPASPLPPSRLSRGLWADTQRHLLQAYEYLCHVGEAQQWIEGCLDEELEFGVVEMEERLRNGVVLAKLSRVFQGGHIVRRIYEAPKLDFRHSDNINYFFAFVREVGLPECFIFELTDLYEKKNLPKVIYCIHALSHLLSRKGLAQRIGNLVGQLQFSDDQLQKTQKGLNDAGVTMPNFGDVGRELAKEINEDPEVEVETEDERCHRLLLENEESIRGLQCSVRGFLVRKAYATQCARIRLTERYVGKVQALCRGALIRRQISYDRKVAARLTPWAISLQAAAIGHLKRRQWSNYLAHVQTCIGNAVKVQAQARGVLCRKRFAALKSILRSKKHIVVQFQSLVRARITRQHVNELTKKFEEVEISSSVVAIQAVARGFLKRATISKQLRQLDLVEDSILDLQAQCRGVVVRRRIRTQLAKLDDVSSTVVRIQAACRTYLSRKRLLALIRGLRRATPTIVGLQARARANLARQHHQNMNKALSEIKLVKSVGSLQARARAALARNRHREQHKCLEFVVPDVTGMQATSRGYLVRREYLAWRTHLRKSQAVATILQAMLRGALLRMKFRAKLEYYRSNLDKVVKIQSLFRAKETREQYRQLTMGKNVTVGTIKNFVHLLDDSEADFQDEIKVERLRKKVVESIRENQALENDVSDLDVKIALVVQNVKSFEELIKARRKYGADSVAAHATRASILAAHGDPFAGPNTLDHSAKRKLELYQQLFYLLQTNGEYLSRLFVEVTSDDSAEKHRPLMERVALTLFGYGQDRREDYLLLKLLQLSIRQEIETARSIEDITHGHPMYLSIAVQYLRPRQVSYVRETMQSIVSELIEAVDLDLESDPSIIHRSRIDIEEMRSGVASNKPKDVPFYEALKDPDTRAEYIRHLQKLQWWSEAFLSAILQSTRRVPYGMRFIARETLISLREKFPDATDTAHAACIARLVHYRYLNPAILAPETFDMVSTTIDVATRKNLAQISQVLTQIASGFEFGDDAPRYVPINEMVRRSATQVTAWMLQLADVQDAEAQYHAHEFLDATVQPKPIYISPNEVYAMHGLLSKYQEKLCSTRDDGLRVILQELNGVPNIENDELKDARDKAITLELTNRFARVRDPQADEKALWVQAKRGVLAILRVQPAQDLVESLMRPVSDEDELRWGTIIAEMDNEPLNRRMPSNSGGDAGYRLEDIRLLQFKEVKAHTIYFLLELEKQGKIARNDGFQGILNAISSDIRSKHRKRLQRQQEMDSMMDALKHLNERKKYFQEQIDSYHNYVEGAMATMQRGKGKKRFVLPFTKQYFHLRDLQKSGKNPQFGSFRYSAKDLYEKGILLSIDKFSPRQFDKLDVIIASNKAGIFNMEVINNSQGVSSRIALADLRMEDLLQAQFENQASLSLFGGLVKVNLTLLLYQINKKFYV</sequence>
<dbReference type="PANTHER" id="PTHR14149:SF14">
    <property type="entry name" value="CALPONIN-HOMOLOGY (CH) DOMAIN-CONTAINING PROTEIN"/>
    <property type="match status" value="1"/>
</dbReference>
<feature type="compositionally biased region" description="Acidic residues" evidence="1">
    <location>
        <begin position="391"/>
        <end position="401"/>
    </location>
</feature>
<protein>
    <recommendedName>
        <fullName evidence="6">Ras-GAP domain-containing protein</fullName>
    </recommendedName>
</protein>
<dbReference type="InterPro" id="IPR000048">
    <property type="entry name" value="IQ_motif_EF-hand-BS"/>
</dbReference>
<dbReference type="InterPro" id="IPR000593">
    <property type="entry name" value="RasGAP_C"/>
</dbReference>
<feature type="region of interest" description="Disordered" evidence="1">
    <location>
        <begin position="383"/>
        <end position="447"/>
    </location>
</feature>
<dbReference type="InterPro" id="IPR001715">
    <property type="entry name" value="CH_dom"/>
</dbReference>
<dbReference type="OrthoDB" id="775356at2759"/>
<dbReference type="GO" id="GO:0051015">
    <property type="term" value="F:actin filament binding"/>
    <property type="evidence" value="ECO:0007669"/>
    <property type="project" value="TreeGrafter"/>
</dbReference>
<dbReference type="PROSITE" id="PS50021">
    <property type="entry name" value="CH"/>
    <property type="match status" value="1"/>
</dbReference>
<reference evidence="5" key="2">
    <citation type="submission" date="2015-01" db="EMBL/GenBank/DDBJ databases">
        <title>Evolutionary Origins and Diversification of the Mycorrhizal Mutualists.</title>
        <authorList>
            <consortium name="DOE Joint Genome Institute"/>
            <consortium name="Mycorrhizal Genomics Consortium"/>
            <person name="Kohler A."/>
            <person name="Kuo A."/>
            <person name="Nagy L.G."/>
            <person name="Floudas D."/>
            <person name="Copeland A."/>
            <person name="Barry K.W."/>
            <person name="Cichocki N."/>
            <person name="Veneault-Fourrey C."/>
            <person name="LaButti K."/>
            <person name="Lindquist E.A."/>
            <person name="Lipzen A."/>
            <person name="Lundell T."/>
            <person name="Morin E."/>
            <person name="Murat C."/>
            <person name="Riley R."/>
            <person name="Ohm R."/>
            <person name="Sun H."/>
            <person name="Tunlid A."/>
            <person name="Henrissat B."/>
            <person name="Grigoriev I.V."/>
            <person name="Hibbett D.S."/>
            <person name="Martin F."/>
        </authorList>
    </citation>
    <scope>NUCLEOTIDE SEQUENCE [LARGE SCALE GENOMIC DNA]</scope>
    <source>
        <strain evidence="5">Foug A</strain>
    </source>
</reference>
<dbReference type="Pfam" id="PF03836">
    <property type="entry name" value="RasGAP_C"/>
    <property type="match status" value="1"/>
</dbReference>
<dbReference type="PANTHER" id="PTHR14149">
    <property type="entry name" value="RAS GTPASE-ACTIVATING PROTEIN WITH IQ MOTIF"/>
    <property type="match status" value="1"/>
</dbReference>
<feature type="compositionally biased region" description="Polar residues" evidence="1">
    <location>
        <begin position="198"/>
        <end position="215"/>
    </location>
</feature>
<feature type="region of interest" description="Disordered" evidence="1">
    <location>
        <begin position="113"/>
        <end position="254"/>
    </location>
</feature>
<dbReference type="GO" id="GO:1903479">
    <property type="term" value="P:mitotic actomyosin contractile ring assembly actin filament organization"/>
    <property type="evidence" value="ECO:0007669"/>
    <property type="project" value="TreeGrafter"/>
</dbReference>
<feature type="compositionally biased region" description="Basic and acidic residues" evidence="1">
    <location>
        <begin position="7"/>
        <end position="21"/>
    </location>
</feature>
<dbReference type="GO" id="GO:0005096">
    <property type="term" value="F:GTPase activator activity"/>
    <property type="evidence" value="ECO:0007669"/>
    <property type="project" value="TreeGrafter"/>
</dbReference>
<feature type="domain" description="Ras-GAP" evidence="2">
    <location>
        <begin position="1212"/>
        <end position="1439"/>
    </location>
</feature>
<dbReference type="SMART" id="SM00015">
    <property type="entry name" value="IQ"/>
    <property type="match status" value="13"/>
</dbReference>
<dbReference type="SUPFAM" id="SSF143885">
    <property type="entry name" value="RGC domain-like"/>
    <property type="match status" value="1"/>
</dbReference>
<dbReference type="InterPro" id="IPR036872">
    <property type="entry name" value="CH_dom_sf"/>
</dbReference>
<feature type="compositionally biased region" description="Polar residues" evidence="1">
    <location>
        <begin position="147"/>
        <end position="164"/>
    </location>
</feature>
<dbReference type="SMART" id="SM00323">
    <property type="entry name" value="RasGAP"/>
    <property type="match status" value="1"/>
</dbReference>
<dbReference type="Pfam" id="PF00612">
    <property type="entry name" value="IQ"/>
    <property type="match status" value="3"/>
</dbReference>
<feature type="compositionally biased region" description="Basic and acidic residues" evidence="1">
    <location>
        <begin position="402"/>
        <end position="418"/>
    </location>
</feature>
<dbReference type="Gene3D" id="1.10.418.10">
    <property type="entry name" value="Calponin-like domain"/>
    <property type="match status" value="1"/>
</dbReference>
<feature type="domain" description="Calponin-homology (CH)" evidence="3">
    <location>
        <begin position="490"/>
        <end position="598"/>
    </location>
</feature>
<feature type="region of interest" description="Disordered" evidence="1">
    <location>
        <begin position="1"/>
        <end position="42"/>
    </location>
</feature>
<feature type="region of interest" description="Disordered" evidence="1">
    <location>
        <begin position="67"/>
        <end position="100"/>
    </location>
</feature>
<dbReference type="Proteomes" id="UP000053989">
    <property type="component" value="Unassembled WGS sequence"/>
</dbReference>
<evidence type="ECO:0000313" key="4">
    <source>
        <dbReference type="EMBL" id="KIM53814.1"/>
    </source>
</evidence>
<evidence type="ECO:0008006" key="6">
    <source>
        <dbReference type="Google" id="ProtNLM"/>
    </source>
</evidence>
<dbReference type="CDD" id="cd21206">
    <property type="entry name" value="CH_IQGAP"/>
    <property type="match status" value="1"/>
</dbReference>
<evidence type="ECO:0000259" key="2">
    <source>
        <dbReference type="PROSITE" id="PS50018"/>
    </source>
</evidence>
<dbReference type="GO" id="GO:0110085">
    <property type="term" value="C:mitotic actomyosin contractile ring"/>
    <property type="evidence" value="ECO:0007669"/>
    <property type="project" value="TreeGrafter"/>
</dbReference>
<keyword evidence="5" id="KW-1185">Reference proteome</keyword>
<accession>A0A0C3DBM8</accession>
<dbReference type="SUPFAM" id="SSF47576">
    <property type="entry name" value="Calponin-homology domain, CH-domain"/>
    <property type="match status" value="1"/>
</dbReference>
<dbReference type="Pfam" id="PF00307">
    <property type="entry name" value="CH"/>
    <property type="match status" value="1"/>
</dbReference>
<dbReference type="STRING" id="1036808.A0A0C3DBM8"/>
<dbReference type="EMBL" id="KN822170">
    <property type="protein sequence ID" value="KIM53814.1"/>
    <property type="molecule type" value="Genomic_DNA"/>
</dbReference>
<evidence type="ECO:0000313" key="5">
    <source>
        <dbReference type="Proteomes" id="UP000053989"/>
    </source>
</evidence>
<dbReference type="SMART" id="SM00033">
    <property type="entry name" value="CH"/>
    <property type="match status" value="1"/>
</dbReference>